<dbReference type="CDD" id="cd02440">
    <property type="entry name" value="AdoMet_MTases"/>
    <property type="match status" value="1"/>
</dbReference>
<proteinExistence type="predicted"/>
<evidence type="ECO:0000313" key="6">
    <source>
        <dbReference type="Proteomes" id="UP000199051"/>
    </source>
</evidence>
<evidence type="ECO:0000256" key="2">
    <source>
        <dbReference type="ARBA" id="ARBA00022679"/>
    </source>
</evidence>
<evidence type="ECO:0000256" key="3">
    <source>
        <dbReference type="ARBA" id="ARBA00022691"/>
    </source>
</evidence>
<evidence type="ECO:0000256" key="1">
    <source>
        <dbReference type="ARBA" id="ARBA00022603"/>
    </source>
</evidence>
<evidence type="ECO:0000259" key="4">
    <source>
        <dbReference type="SMART" id="SM00828"/>
    </source>
</evidence>
<dbReference type="STRING" id="155974.SAMN04487818_11353"/>
<dbReference type="AlphaFoldDB" id="A0A1H9X6U3"/>
<dbReference type="InterPro" id="IPR050447">
    <property type="entry name" value="Erg6_SMT_methyltransf"/>
</dbReference>
<dbReference type="Pfam" id="PF08241">
    <property type="entry name" value="Methyltransf_11"/>
    <property type="match status" value="1"/>
</dbReference>
<dbReference type="SUPFAM" id="SSF53335">
    <property type="entry name" value="S-adenosyl-L-methionine-dependent methyltransferases"/>
    <property type="match status" value="1"/>
</dbReference>
<dbReference type="Gene3D" id="3.40.50.150">
    <property type="entry name" value="Vaccinia Virus protein VP39"/>
    <property type="match status" value="1"/>
</dbReference>
<dbReference type="SMART" id="SM00828">
    <property type="entry name" value="PKS_MT"/>
    <property type="match status" value="1"/>
</dbReference>
<dbReference type="InterPro" id="IPR029063">
    <property type="entry name" value="SAM-dependent_MTases_sf"/>
</dbReference>
<feature type="domain" description="Polyketide synthase-like methyltransferase" evidence="4">
    <location>
        <begin position="19"/>
        <end position="266"/>
    </location>
</feature>
<keyword evidence="3" id="KW-0949">S-adenosyl-L-methionine</keyword>
<sequence>MSEQVIDQVGEYYDDIGELVELVGGNLHVGYWESDEDDTPFLAAMQRLTTEVGALLALRKGEQVLDVGCGVGEPAVRLAQRHAVTITGITVSHWQVAESARRVVAAGLRGRVTTRYADAAAQPFPDAVFDAALAFDSLPSAQDKTRWLREIRRVLRPGGRLVFTEYPHTAELTAADREVLNANTINHPPATLDESVALAESTGFRVTAALDWSEQVRRTYDEFLATLAEQRPTLAEEYGADRIAIFSAAITTMFSLCRDKIGYHVIACEKPA</sequence>
<gene>
    <name evidence="5" type="ORF">SAMN04487818_11353</name>
</gene>
<dbReference type="GO" id="GO:0032259">
    <property type="term" value="P:methylation"/>
    <property type="evidence" value="ECO:0007669"/>
    <property type="project" value="UniProtKB-KW"/>
</dbReference>
<dbReference type="InterPro" id="IPR020803">
    <property type="entry name" value="MeTfrase_dom"/>
</dbReference>
<dbReference type="PANTHER" id="PTHR44068">
    <property type="entry name" value="ZGC:194242"/>
    <property type="match status" value="1"/>
</dbReference>
<dbReference type="GO" id="GO:0008757">
    <property type="term" value="F:S-adenosylmethionine-dependent methyltransferase activity"/>
    <property type="evidence" value="ECO:0007669"/>
    <property type="project" value="InterPro"/>
</dbReference>
<keyword evidence="1" id="KW-0489">Methyltransferase</keyword>
<dbReference type="EMBL" id="FOGI01000013">
    <property type="protein sequence ID" value="SES41799.1"/>
    <property type="molecule type" value="Genomic_DNA"/>
</dbReference>
<name>A0A1H9X6U3_9PSEU</name>
<evidence type="ECO:0000313" key="5">
    <source>
        <dbReference type="EMBL" id="SES41799.1"/>
    </source>
</evidence>
<organism evidence="5 6">
    <name type="scientific">Actinokineospora terrae</name>
    <dbReference type="NCBI Taxonomy" id="155974"/>
    <lineage>
        <taxon>Bacteria</taxon>
        <taxon>Bacillati</taxon>
        <taxon>Actinomycetota</taxon>
        <taxon>Actinomycetes</taxon>
        <taxon>Pseudonocardiales</taxon>
        <taxon>Pseudonocardiaceae</taxon>
        <taxon>Actinokineospora</taxon>
    </lineage>
</organism>
<keyword evidence="6" id="KW-1185">Reference proteome</keyword>
<dbReference type="PANTHER" id="PTHR44068:SF11">
    <property type="entry name" value="GERANYL DIPHOSPHATE 2-C-METHYLTRANSFERASE"/>
    <property type="match status" value="1"/>
</dbReference>
<dbReference type="RefSeq" id="WP_092784733.1">
    <property type="nucleotide sequence ID" value="NZ_FOGI01000013.1"/>
</dbReference>
<protein>
    <submittedName>
        <fullName evidence="5">Cyclopropane fatty-acyl-phospholipid synthase</fullName>
    </submittedName>
</protein>
<keyword evidence="2" id="KW-0808">Transferase</keyword>
<reference evidence="6" key="1">
    <citation type="submission" date="2016-10" db="EMBL/GenBank/DDBJ databases">
        <authorList>
            <person name="Varghese N."/>
            <person name="Submissions S."/>
        </authorList>
    </citation>
    <scope>NUCLEOTIDE SEQUENCE [LARGE SCALE GENOMIC DNA]</scope>
    <source>
        <strain evidence="6">DSM 44260</strain>
    </source>
</reference>
<accession>A0A1H9X6U3</accession>
<dbReference type="Proteomes" id="UP000199051">
    <property type="component" value="Unassembled WGS sequence"/>
</dbReference>
<dbReference type="InterPro" id="IPR013216">
    <property type="entry name" value="Methyltransf_11"/>
</dbReference>